<comment type="caution">
    <text evidence="2">The sequence shown here is derived from an EMBL/GenBank/DDBJ whole genome shotgun (WGS) entry which is preliminary data.</text>
</comment>
<dbReference type="AlphaFoldDB" id="A0A843YWB4"/>
<reference evidence="2 3" key="1">
    <citation type="submission" date="2019-10" db="EMBL/GenBank/DDBJ databases">
        <title>Glaciimonas soli sp. nov., a psychrophilic bacterium isolated from the forest soil of a high elevation mountain in Taiwan.</title>
        <authorList>
            <person name="Wang L.-T."/>
            <person name="Shieh W.Y."/>
        </authorList>
    </citation>
    <scope>NUCLEOTIDE SEQUENCE [LARGE SCALE GENOMIC DNA]</scope>
    <source>
        <strain evidence="2 3">GS1</strain>
    </source>
</reference>
<organism evidence="2 3">
    <name type="scientific">Glaciimonas soli</name>
    <dbReference type="NCBI Taxonomy" id="2590999"/>
    <lineage>
        <taxon>Bacteria</taxon>
        <taxon>Pseudomonadati</taxon>
        <taxon>Pseudomonadota</taxon>
        <taxon>Betaproteobacteria</taxon>
        <taxon>Burkholderiales</taxon>
        <taxon>Oxalobacteraceae</taxon>
        <taxon>Glaciimonas</taxon>
    </lineage>
</organism>
<dbReference type="Pfam" id="PF13302">
    <property type="entry name" value="Acetyltransf_3"/>
    <property type="match status" value="1"/>
</dbReference>
<evidence type="ECO:0000313" key="3">
    <source>
        <dbReference type="Proteomes" id="UP000451565"/>
    </source>
</evidence>
<dbReference type="OrthoDB" id="9801656at2"/>
<sequence length="185" mass="21225">MDLNIRACVTDLETSRLHLRRFQSGDEDALFREYCGDAESSKYLQREVHSNIDQTKKMLDAWCNIRWSDKSPGFAWVISYRETNMAIGIFLICFEGGTCEIHFGIGRRFWGKGLMTEAAGAGLLFLEQSGCFERIWTACDIENIGAHRVLAKLGLQQEALLEKWFVLPSFGDKARDCFRFSRVYS</sequence>
<dbReference type="EMBL" id="WINI01000007">
    <property type="protein sequence ID" value="MQR01522.1"/>
    <property type="molecule type" value="Genomic_DNA"/>
</dbReference>
<dbReference type="PROSITE" id="PS51186">
    <property type="entry name" value="GNAT"/>
    <property type="match status" value="1"/>
</dbReference>
<dbReference type="InterPro" id="IPR051531">
    <property type="entry name" value="N-acetyltransferase"/>
</dbReference>
<dbReference type="InterPro" id="IPR000182">
    <property type="entry name" value="GNAT_dom"/>
</dbReference>
<dbReference type="RefSeq" id="WP_153235140.1">
    <property type="nucleotide sequence ID" value="NZ_WINI01000007.1"/>
</dbReference>
<dbReference type="InterPro" id="IPR016181">
    <property type="entry name" value="Acyl_CoA_acyltransferase"/>
</dbReference>
<accession>A0A843YWB4</accession>
<dbReference type="Proteomes" id="UP000451565">
    <property type="component" value="Unassembled WGS sequence"/>
</dbReference>
<dbReference type="Gene3D" id="3.40.630.30">
    <property type="match status" value="1"/>
</dbReference>
<gene>
    <name evidence="2" type="ORF">GEV47_12650</name>
</gene>
<protein>
    <submittedName>
        <fullName evidence="2">GNAT family N-acetyltransferase</fullName>
    </submittedName>
</protein>
<proteinExistence type="predicted"/>
<keyword evidence="2" id="KW-0808">Transferase</keyword>
<feature type="domain" description="N-acetyltransferase" evidence="1">
    <location>
        <begin position="17"/>
        <end position="173"/>
    </location>
</feature>
<dbReference type="SUPFAM" id="SSF55729">
    <property type="entry name" value="Acyl-CoA N-acyltransferases (Nat)"/>
    <property type="match status" value="1"/>
</dbReference>
<dbReference type="GO" id="GO:0016747">
    <property type="term" value="F:acyltransferase activity, transferring groups other than amino-acyl groups"/>
    <property type="evidence" value="ECO:0007669"/>
    <property type="project" value="InterPro"/>
</dbReference>
<evidence type="ECO:0000313" key="2">
    <source>
        <dbReference type="EMBL" id="MQR01522.1"/>
    </source>
</evidence>
<dbReference type="PANTHER" id="PTHR43792">
    <property type="entry name" value="GNAT FAMILY, PUTATIVE (AFU_ORTHOLOGUE AFUA_3G00765)-RELATED-RELATED"/>
    <property type="match status" value="1"/>
</dbReference>
<keyword evidence="3" id="KW-1185">Reference proteome</keyword>
<name>A0A843YWB4_9BURK</name>
<evidence type="ECO:0000259" key="1">
    <source>
        <dbReference type="PROSITE" id="PS51186"/>
    </source>
</evidence>